<dbReference type="AlphaFoldDB" id="A0A1J5FW09"/>
<dbReference type="Proteomes" id="UP000182059">
    <property type="component" value="Unassembled WGS sequence"/>
</dbReference>
<keyword evidence="2" id="KW-0804">Transcription</keyword>
<dbReference type="GO" id="GO:0003700">
    <property type="term" value="F:DNA-binding transcription factor activity"/>
    <property type="evidence" value="ECO:0007669"/>
    <property type="project" value="InterPro"/>
</dbReference>
<keyword evidence="1" id="KW-0805">Transcription regulation</keyword>
<dbReference type="Gene3D" id="1.10.10.10">
    <property type="entry name" value="Winged helix-like DNA-binding domain superfamily/Winged helix DNA-binding domain"/>
    <property type="match status" value="1"/>
</dbReference>
<dbReference type="Pfam" id="PF08220">
    <property type="entry name" value="HTH_DeoR"/>
    <property type="match status" value="1"/>
</dbReference>
<evidence type="ECO:0000313" key="5">
    <source>
        <dbReference type="EMBL" id="OIP64421.1"/>
    </source>
</evidence>
<evidence type="ECO:0000259" key="4">
    <source>
        <dbReference type="Pfam" id="PF08220"/>
    </source>
</evidence>
<dbReference type="EMBL" id="MNYX01000077">
    <property type="protein sequence ID" value="OIP64421.1"/>
    <property type="molecule type" value="Genomic_DNA"/>
</dbReference>
<evidence type="ECO:0000256" key="3">
    <source>
        <dbReference type="SAM" id="MobiDB-lite"/>
    </source>
</evidence>
<feature type="region of interest" description="Disordered" evidence="3">
    <location>
        <begin position="137"/>
        <end position="200"/>
    </location>
</feature>
<dbReference type="InterPro" id="IPR001034">
    <property type="entry name" value="DeoR_HTH"/>
</dbReference>
<protein>
    <recommendedName>
        <fullName evidence="4">HTH deoR-type domain-containing protein</fullName>
    </recommendedName>
</protein>
<comment type="caution">
    <text evidence="5">The sequence shown here is derived from an EMBL/GenBank/DDBJ whole genome shotgun (WGS) entry which is preliminary data.</text>
</comment>
<dbReference type="SUPFAM" id="SSF46785">
    <property type="entry name" value="Winged helix' DNA-binding domain"/>
    <property type="match status" value="1"/>
</dbReference>
<dbReference type="InterPro" id="IPR036388">
    <property type="entry name" value="WH-like_DNA-bd_sf"/>
</dbReference>
<name>A0A1J5FW09_9BACT</name>
<sequence length="304" mass="33895">MDYKKYIKDNRLVSHGISNGVTTFGVTTSKKCERLATAIYLVTNFLSDTEPMKFRIRALSLGLVRDASLAKNGSQMVEANVLEALRANILETLSLLELAFIAGLVSEMNFTILKREYASLRDTIEVKKSSRESRTDSILGDNFFDTTESAHSHPKGPTFMSPSPRSDLHESSPAPRALSKGHSIGQTTSLMSDRNEVSDTRRSDLYAPAPALRANPHVFARSVATKQSRAHESTPRAITDVAKESRRARILKLVKDNREVTIKDIATHFADLSEKTIQREIVSLVENGVLKKFGERRWSRYALA</sequence>
<gene>
    <name evidence="5" type="ORF">AUK15_03290</name>
</gene>
<evidence type="ECO:0000313" key="6">
    <source>
        <dbReference type="Proteomes" id="UP000182059"/>
    </source>
</evidence>
<evidence type="ECO:0000256" key="1">
    <source>
        <dbReference type="ARBA" id="ARBA00023015"/>
    </source>
</evidence>
<feature type="domain" description="HTH deoR-type" evidence="4">
    <location>
        <begin position="246"/>
        <end position="292"/>
    </location>
</feature>
<organism evidence="5 6">
    <name type="scientific">Candidatus Nomurabacteria bacterium CG2_30_43_9</name>
    <dbReference type="NCBI Taxonomy" id="1805283"/>
    <lineage>
        <taxon>Bacteria</taxon>
        <taxon>Candidatus Nomuraibacteriota</taxon>
    </lineage>
</organism>
<accession>A0A1J5FW09</accession>
<evidence type="ECO:0000256" key="2">
    <source>
        <dbReference type="ARBA" id="ARBA00023163"/>
    </source>
</evidence>
<proteinExistence type="predicted"/>
<dbReference type="InterPro" id="IPR036390">
    <property type="entry name" value="WH_DNA-bd_sf"/>
</dbReference>
<reference evidence="5 6" key="1">
    <citation type="journal article" date="2016" name="Environ. Microbiol.">
        <title>Genomic resolution of a cold subsurface aquifer community provides metabolic insights for novel microbes adapted to high CO concentrations.</title>
        <authorList>
            <person name="Probst A.J."/>
            <person name="Castelle C.J."/>
            <person name="Singh A."/>
            <person name="Brown C.T."/>
            <person name="Anantharaman K."/>
            <person name="Sharon I."/>
            <person name="Hug L.A."/>
            <person name="Burstein D."/>
            <person name="Emerson J.B."/>
            <person name="Thomas B.C."/>
            <person name="Banfield J.F."/>
        </authorList>
    </citation>
    <scope>NUCLEOTIDE SEQUENCE [LARGE SCALE GENOMIC DNA]</scope>
    <source>
        <strain evidence="5">CG2_30_43_9</strain>
    </source>
</reference>